<evidence type="ECO:0000256" key="2">
    <source>
        <dbReference type="SAM" id="Phobius"/>
    </source>
</evidence>
<dbReference type="InterPro" id="IPR029063">
    <property type="entry name" value="SAM-dependent_MTases_sf"/>
</dbReference>
<accession>A0A1N6RTL6</accession>
<feature type="transmembrane region" description="Helical" evidence="2">
    <location>
        <begin position="23"/>
        <end position="43"/>
    </location>
</feature>
<organism evidence="4 5">
    <name type="scientific">Halanaerobium kushneri</name>
    <dbReference type="NCBI Taxonomy" id="56779"/>
    <lineage>
        <taxon>Bacteria</taxon>
        <taxon>Bacillati</taxon>
        <taxon>Bacillota</taxon>
        <taxon>Clostridia</taxon>
        <taxon>Halanaerobiales</taxon>
        <taxon>Halanaerobiaceae</taxon>
        <taxon>Halanaerobium</taxon>
    </lineage>
</organism>
<proteinExistence type="inferred from homology"/>
<dbReference type="PANTHER" id="PTHR43318:SF1">
    <property type="entry name" value="POLYSACCHARIDE BIOSYNTHESIS PROTEIN EPSC-RELATED"/>
    <property type="match status" value="1"/>
</dbReference>
<feature type="transmembrane region" description="Helical" evidence="2">
    <location>
        <begin position="85"/>
        <end position="107"/>
    </location>
</feature>
<dbReference type="SUPFAM" id="SSF51735">
    <property type="entry name" value="NAD(P)-binding Rossmann-fold domains"/>
    <property type="match status" value="1"/>
</dbReference>
<comment type="similarity">
    <text evidence="1">Belongs to the polysaccharide synthase family.</text>
</comment>
<dbReference type="Gene3D" id="3.40.50.720">
    <property type="entry name" value="NAD(P)-binding Rossmann-like Domain"/>
    <property type="match status" value="2"/>
</dbReference>
<reference evidence="5" key="1">
    <citation type="submission" date="2017-01" db="EMBL/GenBank/DDBJ databases">
        <authorList>
            <person name="Varghese N."/>
            <person name="Submissions S."/>
        </authorList>
    </citation>
    <scope>NUCLEOTIDE SEQUENCE [LARGE SCALE GENOMIC DNA]</scope>
    <source>
        <strain evidence="5">ATCC 700103</strain>
    </source>
</reference>
<keyword evidence="5" id="KW-1185">Reference proteome</keyword>
<evidence type="ECO:0000256" key="1">
    <source>
        <dbReference type="ARBA" id="ARBA00007430"/>
    </source>
</evidence>
<dbReference type="AlphaFoldDB" id="A0A1N6RTL6"/>
<feature type="transmembrane region" description="Helical" evidence="2">
    <location>
        <begin position="113"/>
        <end position="133"/>
    </location>
</feature>
<evidence type="ECO:0000259" key="3">
    <source>
        <dbReference type="Pfam" id="PF02719"/>
    </source>
</evidence>
<evidence type="ECO:0000313" key="4">
    <source>
        <dbReference type="EMBL" id="SIQ32158.1"/>
    </source>
</evidence>
<dbReference type="SUPFAM" id="SSF53335">
    <property type="entry name" value="S-adenosyl-L-methionine-dependent methyltransferases"/>
    <property type="match status" value="1"/>
</dbReference>
<dbReference type="PANTHER" id="PTHR43318">
    <property type="entry name" value="UDP-N-ACETYLGLUCOSAMINE 4,6-DEHYDRATASE"/>
    <property type="match status" value="1"/>
</dbReference>
<dbReference type="CDD" id="cd05237">
    <property type="entry name" value="UDP_invert_4-6DH_SDR_e"/>
    <property type="match status" value="1"/>
</dbReference>
<feature type="domain" description="Polysaccharide biosynthesis protein CapD-like" evidence="3">
    <location>
        <begin position="292"/>
        <end position="573"/>
    </location>
</feature>
<feature type="transmembrane region" description="Helical" evidence="2">
    <location>
        <begin position="55"/>
        <end position="73"/>
    </location>
</feature>
<keyword evidence="2" id="KW-1133">Transmembrane helix</keyword>
<keyword evidence="2" id="KW-0812">Transmembrane</keyword>
<gene>
    <name evidence="4" type="ORF">SAMN05421834_10399</name>
</gene>
<evidence type="ECO:0000313" key="5">
    <source>
        <dbReference type="Proteomes" id="UP000185669"/>
    </source>
</evidence>
<dbReference type="Pfam" id="PF02719">
    <property type="entry name" value="Polysacc_synt_2"/>
    <property type="match status" value="1"/>
</dbReference>
<name>A0A1N6RTL6_9FIRM</name>
<dbReference type="EMBL" id="FTNC01000003">
    <property type="protein sequence ID" value="SIQ32158.1"/>
    <property type="molecule type" value="Genomic_DNA"/>
</dbReference>
<dbReference type="InterPro" id="IPR051203">
    <property type="entry name" value="Polysaccharide_Synthase-Rel"/>
</dbReference>
<dbReference type="Pfam" id="PF13727">
    <property type="entry name" value="CoA_binding_3"/>
    <property type="match status" value="1"/>
</dbReference>
<protein>
    <submittedName>
        <fullName evidence="4">NDP-sugar epimerase, includes UDP-GlcNAc-inverting 4,6-dehydratase FlaA1 and capsular polysaccharide biosynthesis protein EpsC</fullName>
    </submittedName>
</protein>
<dbReference type="Proteomes" id="UP000185669">
    <property type="component" value="Unassembled WGS sequence"/>
</dbReference>
<keyword evidence="2" id="KW-0472">Membrane</keyword>
<dbReference type="InterPro" id="IPR036291">
    <property type="entry name" value="NAD(P)-bd_dom_sf"/>
</dbReference>
<dbReference type="InterPro" id="IPR003869">
    <property type="entry name" value="Polysac_CapD-like"/>
</dbReference>
<dbReference type="STRING" id="56779.SAMN05421834_10399"/>
<sequence length="633" mass="71715">MILSGVEFNMIEFLLKLYKKPRLIVIDLILVNLAVLSSFILRFDDGWMRYFRVEYLLAITVISFFVLYFSSLYNKMWQYASMSELYSIFKATIAINTLFVIYIYFFRVGFPRSIIAINLMTDIFLLGGMRFGLRLLKDYLNRNQNKKSKSRVLIIGAGDAAEMITREIQKHPEIGKRIIGLVDDDPNKQSLEIHGKKVLGKSEKIPQLIEEYSVDEVIIAVPSAEGKTIKRFYELSNKKDVKVEIVPGVYEILKGDVSLNQIREVKVEDLLRRDQVDLISDEISAYLEDKTILVSGGGGSIGSEICRQVAKFNPKKIIILDINENTTYFLERDLKNKYPDLDLVSIIGSVRDKNKLEKVFREYSPDVVFHAAAHKHVPLMETSPEEAVKNNILGTRYLAQTAAEFEIDRFVLISTDKAVNPTNVMGASKRAAEMVVQTINKKSKTKFMAVRFGNVLGSQGSVIPLFKKQIANGGPLTVTHKDITRYFMTIPEASQLVIQAGALGKGGEVFVLDMGEPVKIMELAEDLISLSGLTPYDDIDIDVIGLRPGEKLYEELLCDTEDNIATEHERIFINNLEAVDQEFLNKHLERLEELAEKAAGRDIVAALVDLVDTYQPRRDNVKKIDFKKDKKLS</sequence>